<dbReference type="GO" id="GO:0004001">
    <property type="term" value="F:adenosine kinase activity"/>
    <property type="evidence" value="ECO:0007669"/>
    <property type="project" value="UniProtKB-UniRule"/>
</dbReference>
<evidence type="ECO:0000256" key="1">
    <source>
        <dbReference type="ARBA" id="ARBA00004801"/>
    </source>
</evidence>
<dbReference type="GO" id="GO:0005829">
    <property type="term" value="C:cytosol"/>
    <property type="evidence" value="ECO:0007669"/>
    <property type="project" value="TreeGrafter"/>
</dbReference>
<dbReference type="Gene3D" id="3.30.1110.10">
    <property type="match status" value="1"/>
</dbReference>
<name>A0AAD9KZH0_RIDPI</name>
<dbReference type="GO" id="GO:0005634">
    <property type="term" value="C:nucleus"/>
    <property type="evidence" value="ECO:0007669"/>
    <property type="project" value="UniProtKB-SubCell"/>
</dbReference>
<evidence type="ECO:0000259" key="14">
    <source>
        <dbReference type="Pfam" id="PF00294"/>
    </source>
</evidence>
<keyword evidence="16" id="KW-1185">Reference proteome</keyword>
<comment type="subunit">
    <text evidence="13">Monomer.</text>
</comment>
<comment type="caution">
    <text evidence="15">The sequence shown here is derived from an EMBL/GenBank/DDBJ whole genome shotgun (WGS) entry which is preliminary data.</text>
</comment>
<evidence type="ECO:0000313" key="16">
    <source>
        <dbReference type="Proteomes" id="UP001209878"/>
    </source>
</evidence>
<comment type="cofactor">
    <cofactor evidence="13">
        <name>Mg(2+)</name>
        <dbReference type="ChEBI" id="CHEBI:18420"/>
    </cofactor>
    <text evidence="13">Binds 3 Mg(2+) ions per subunit.</text>
</comment>
<dbReference type="PANTHER" id="PTHR45769:SF3">
    <property type="entry name" value="ADENOSINE KINASE"/>
    <property type="match status" value="1"/>
</dbReference>
<evidence type="ECO:0000256" key="2">
    <source>
        <dbReference type="ARBA" id="ARBA00010688"/>
    </source>
</evidence>
<keyword evidence="13" id="KW-0539">Nucleus</keyword>
<gene>
    <name evidence="15" type="ORF">NP493_454g02012</name>
</gene>
<evidence type="ECO:0000256" key="3">
    <source>
        <dbReference type="ARBA" id="ARBA00012119"/>
    </source>
</evidence>
<dbReference type="Gene3D" id="3.40.1190.20">
    <property type="match status" value="1"/>
</dbReference>
<evidence type="ECO:0000256" key="7">
    <source>
        <dbReference type="ARBA" id="ARBA00022777"/>
    </source>
</evidence>
<evidence type="ECO:0000256" key="10">
    <source>
        <dbReference type="ARBA" id="ARBA00051362"/>
    </source>
</evidence>
<dbReference type="GO" id="GO:0006144">
    <property type="term" value="P:purine nucleobase metabolic process"/>
    <property type="evidence" value="ECO:0007669"/>
    <property type="project" value="TreeGrafter"/>
</dbReference>
<evidence type="ECO:0000256" key="13">
    <source>
        <dbReference type="RuleBase" id="RU368116"/>
    </source>
</evidence>
<comment type="function">
    <text evidence="13">ATP dependent phosphorylation of adenosine and other related nucleoside analogs to monophosphate derivatives.</text>
</comment>
<protein>
    <recommendedName>
        <fullName evidence="11 13">Adenosine kinase</fullName>
        <shortName evidence="13">AK</shortName>
        <ecNumber evidence="3 13">2.7.1.20</ecNumber>
    </recommendedName>
    <alternativeName>
        <fullName evidence="13">Adenosine 5'-phosphotransferase</fullName>
    </alternativeName>
</protein>
<dbReference type="EMBL" id="JAODUO010000455">
    <property type="protein sequence ID" value="KAK2180170.1"/>
    <property type="molecule type" value="Genomic_DNA"/>
</dbReference>
<feature type="domain" description="Carbohydrate kinase PfkB" evidence="14">
    <location>
        <begin position="26"/>
        <end position="301"/>
    </location>
</feature>
<evidence type="ECO:0000256" key="8">
    <source>
        <dbReference type="ARBA" id="ARBA00022840"/>
    </source>
</evidence>
<comment type="similarity">
    <text evidence="2 13">Belongs to the carbohydrate kinase PfkB family.</text>
</comment>
<evidence type="ECO:0000256" key="12">
    <source>
        <dbReference type="PIRSR" id="PIRSR601805-1"/>
    </source>
</evidence>
<comment type="subcellular location">
    <subcellularLocation>
        <location evidence="13">Nucleus</location>
    </subcellularLocation>
</comment>
<keyword evidence="9 13" id="KW-0460">Magnesium</keyword>
<dbReference type="EC" id="2.7.1.20" evidence="3 13"/>
<reference evidence="15" key="1">
    <citation type="journal article" date="2023" name="Mol. Biol. Evol.">
        <title>Third-Generation Sequencing Reveals the Adaptive Role of the Epigenome in Three Deep-Sea Polychaetes.</title>
        <authorList>
            <person name="Perez M."/>
            <person name="Aroh O."/>
            <person name="Sun Y."/>
            <person name="Lan Y."/>
            <person name="Juniper S.K."/>
            <person name="Young C.R."/>
            <person name="Angers B."/>
            <person name="Qian P.Y."/>
        </authorList>
    </citation>
    <scope>NUCLEOTIDE SEQUENCE</scope>
    <source>
        <strain evidence="15">R07B-5</strain>
    </source>
</reference>
<keyword evidence="7 13" id="KW-0418">Kinase</keyword>
<proteinExistence type="inferred from homology"/>
<dbReference type="AlphaFoldDB" id="A0AAD9KZH0"/>
<evidence type="ECO:0000256" key="5">
    <source>
        <dbReference type="ARBA" id="ARBA00022726"/>
    </source>
</evidence>
<evidence type="ECO:0000313" key="15">
    <source>
        <dbReference type="EMBL" id="KAK2180170.1"/>
    </source>
</evidence>
<dbReference type="CDD" id="cd01168">
    <property type="entry name" value="adenosine_kinase"/>
    <property type="match status" value="1"/>
</dbReference>
<dbReference type="InterPro" id="IPR001805">
    <property type="entry name" value="Adenokinase"/>
</dbReference>
<evidence type="ECO:0000256" key="9">
    <source>
        <dbReference type="ARBA" id="ARBA00022842"/>
    </source>
</evidence>
<keyword evidence="5 13" id="KW-0660">Purine salvage</keyword>
<comment type="pathway">
    <text evidence="1 13">Purine metabolism; AMP biosynthesis via salvage pathway; AMP from adenosine: step 1/1.</text>
</comment>
<dbReference type="FunFam" id="3.40.1190.20:FF:000076">
    <property type="entry name" value="Adenosine kinase"/>
    <property type="match status" value="1"/>
</dbReference>
<keyword evidence="6 13" id="KW-0547">Nucleotide-binding</keyword>
<dbReference type="Pfam" id="PF00294">
    <property type="entry name" value="PfkB"/>
    <property type="match status" value="1"/>
</dbReference>
<dbReference type="Proteomes" id="UP001209878">
    <property type="component" value="Unassembled WGS sequence"/>
</dbReference>
<feature type="active site" description="Proton acceptor" evidence="12">
    <location>
        <position position="296"/>
    </location>
</feature>
<dbReference type="PRINTS" id="PR00989">
    <property type="entry name" value="ADENOKINASE"/>
</dbReference>
<organism evidence="15 16">
    <name type="scientific">Ridgeia piscesae</name>
    <name type="common">Tubeworm</name>
    <dbReference type="NCBI Taxonomy" id="27915"/>
    <lineage>
        <taxon>Eukaryota</taxon>
        <taxon>Metazoa</taxon>
        <taxon>Spiralia</taxon>
        <taxon>Lophotrochozoa</taxon>
        <taxon>Annelida</taxon>
        <taxon>Polychaeta</taxon>
        <taxon>Sedentaria</taxon>
        <taxon>Canalipalpata</taxon>
        <taxon>Sabellida</taxon>
        <taxon>Siboglinidae</taxon>
        <taxon>Ridgeia</taxon>
    </lineage>
</organism>
<dbReference type="SUPFAM" id="SSF53613">
    <property type="entry name" value="Ribokinase-like"/>
    <property type="match status" value="1"/>
</dbReference>
<keyword evidence="8 13" id="KW-0067">ATP-binding</keyword>
<dbReference type="GO" id="GO:0006166">
    <property type="term" value="P:purine ribonucleoside salvage"/>
    <property type="evidence" value="ECO:0007669"/>
    <property type="project" value="UniProtKB-KW"/>
</dbReference>
<accession>A0AAD9KZH0</accession>
<evidence type="ECO:0000256" key="4">
    <source>
        <dbReference type="ARBA" id="ARBA00022679"/>
    </source>
</evidence>
<dbReference type="GO" id="GO:0044209">
    <property type="term" value="P:AMP salvage"/>
    <property type="evidence" value="ECO:0007669"/>
    <property type="project" value="UniProtKB-UniRule"/>
</dbReference>
<dbReference type="PANTHER" id="PTHR45769">
    <property type="entry name" value="ADENOSINE KINASE"/>
    <property type="match status" value="1"/>
</dbReference>
<dbReference type="InterPro" id="IPR029056">
    <property type="entry name" value="Ribokinase-like"/>
</dbReference>
<evidence type="ECO:0000256" key="11">
    <source>
        <dbReference type="ARBA" id="ARBA00068771"/>
    </source>
</evidence>
<keyword evidence="4 13" id="KW-0808">Transferase</keyword>
<dbReference type="InterPro" id="IPR011611">
    <property type="entry name" value="PfkB_dom"/>
</dbReference>
<evidence type="ECO:0000256" key="6">
    <source>
        <dbReference type="ARBA" id="ARBA00022741"/>
    </source>
</evidence>
<dbReference type="FunFam" id="3.30.1110.10:FF:000001">
    <property type="entry name" value="Adenosine kinase a"/>
    <property type="match status" value="1"/>
</dbReference>
<comment type="catalytic activity">
    <reaction evidence="10 13">
        <text>adenosine + ATP = AMP + ADP + H(+)</text>
        <dbReference type="Rhea" id="RHEA:20824"/>
        <dbReference type="ChEBI" id="CHEBI:15378"/>
        <dbReference type="ChEBI" id="CHEBI:16335"/>
        <dbReference type="ChEBI" id="CHEBI:30616"/>
        <dbReference type="ChEBI" id="CHEBI:456215"/>
        <dbReference type="ChEBI" id="CHEBI:456216"/>
        <dbReference type="EC" id="2.7.1.20"/>
    </reaction>
</comment>
<dbReference type="GO" id="GO:0005524">
    <property type="term" value="F:ATP binding"/>
    <property type="evidence" value="ECO:0007669"/>
    <property type="project" value="UniProtKB-UniRule"/>
</dbReference>
<sequence>MPREGILFAYGNPLLDISADVDGAFLEKYGLKPNDAILADDKHKSLYTDLVEKFQVDYAPGGATQNTIRIAQWMIGIPRATTFMGCIGKDKFGNILEERTKSAGVRVTYQYHDTEPTGTCAVLITGKDRSLVAYLAAANLFSKSHLDLKENQELLHKAEFFYCSGFPLTVCPDAMTEIGKHSADNGKTFIMNLSAPFLCSVFKKPMLDLIPYVDILFGNESEAVAFADANDFGTKDIPEIAKKIASLPKQNGKMGRTVIITQGADPTLVYQEGKLTSYPVIHIKKEDIVDTNGAGDAFVGGKSQLWLYGCMLGLFAHFSRKPLV</sequence>